<gene>
    <name evidence="1" type="ORF">A3A97_00220</name>
</gene>
<accession>A0A1G2PU66</accession>
<dbReference type="AlphaFoldDB" id="A0A1G2PU66"/>
<sequence length="89" mass="10183">MRRINIKDIAHFVNTEVGMKIKSFLRAILDGFVSIGEGMASLSLFPLSRLLSYEERFGTDEELLASDWQKVGNDLRDAMHHLEDEKKNS</sequence>
<evidence type="ECO:0000313" key="1">
    <source>
        <dbReference type="EMBL" id="OHA51833.1"/>
    </source>
</evidence>
<organism evidence="1 2">
    <name type="scientific">Candidatus Terrybacteria bacterium RIFCSPLOWO2_01_FULL_40_23</name>
    <dbReference type="NCBI Taxonomy" id="1802366"/>
    <lineage>
        <taxon>Bacteria</taxon>
        <taxon>Candidatus Terryibacteriota</taxon>
    </lineage>
</organism>
<name>A0A1G2PU66_9BACT</name>
<reference evidence="1 2" key="1">
    <citation type="journal article" date="2016" name="Nat. Commun.">
        <title>Thousands of microbial genomes shed light on interconnected biogeochemical processes in an aquifer system.</title>
        <authorList>
            <person name="Anantharaman K."/>
            <person name="Brown C.T."/>
            <person name="Hug L.A."/>
            <person name="Sharon I."/>
            <person name="Castelle C.J."/>
            <person name="Probst A.J."/>
            <person name="Thomas B.C."/>
            <person name="Singh A."/>
            <person name="Wilkins M.J."/>
            <person name="Karaoz U."/>
            <person name="Brodie E.L."/>
            <person name="Williams K.H."/>
            <person name="Hubbard S.S."/>
            <person name="Banfield J.F."/>
        </authorList>
    </citation>
    <scope>NUCLEOTIDE SEQUENCE [LARGE SCALE GENOMIC DNA]</scope>
</reference>
<dbReference type="Proteomes" id="UP000176951">
    <property type="component" value="Unassembled WGS sequence"/>
</dbReference>
<proteinExistence type="predicted"/>
<evidence type="ECO:0000313" key="2">
    <source>
        <dbReference type="Proteomes" id="UP000176951"/>
    </source>
</evidence>
<dbReference type="EMBL" id="MHSW01000018">
    <property type="protein sequence ID" value="OHA51833.1"/>
    <property type="molecule type" value="Genomic_DNA"/>
</dbReference>
<protein>
    <submittedName>
        <fullName evidence="1">Uncharacterized protein</fullName>
    </submittedName>
</protein>
<comment type="caution">
    <text evidence="1">The sequence shown here is derived from an EMBL/GenBank/DDBJ whole genome shotgun (WGS) entry which is preliminary data.</text>
</comment>